<dbReference type="InterPro" id="IPR037682">
    <property type="entry name" value="TonB_C"/>
</dbReference>
<keyword evidence="7" id="KW-0653">Protein transport</keyword>
<dbReference type="Proteomes" id="UP000240572">
    <property type="component" value="Unassembled WGS sequence"/>
</dbReference>
<comment type="subcellular location">
    <subcellularLocation>
        <location evidence="1">Cell inner membrane</location>
        <topology evidence="1">Single-pass membrane protein</topology>
        <orientation evidence="1">Periplasmic side</orientation>
    </subcellularLocation>
</comment>
<evidence type="ECO:0000313" key="12">
    <source>
        <dbReference type="EMBL" id="PSK94150.1"/>
    </source>
</evidence>
<protein>
    <submittedName>
        <fullName evidence="12">TonB family protein</fullName>
    </submittedName>
</protein>
<evidence type="ECO:0000256" key="2">
    <source>
        <dbReference type="ARBA" id="ARBA00006555"/>
    </source>
</evidence>
<keyword evidence="5" id="KW-0997">Cell inner membrane</keyword>
<evidence type="ECO:0000256" key="10">
    <source>
        <dbReference type="SAM" id="SignalP"/>
    </source>
</evidence>
<feature type="domain" description="TonB C-terminal" evidence="11">
    <location>
        <begin position="44"/>
        <end position="134"/>
    </location>
</feature>
<keyword evidence="3" id="KW-0813">Transport</keyword>
<dbReference type="SUPFAM" id="SSF74653">
    <property type="entry name" value="TolA/TonB C-terminal domain"/>
    <property type="match status" value="1"/>
</dbReference>
<feature type="signal peptide" evidence="10">
    <location>
        <begin position="1"/>
        <end position="26"/>
    </location>
</feature>
<dbReference type="AlphaFoldDB" id="A0A2P8DA98"/>
<evidence type="ECO:0000313" key="13">
    <source>
        <dbReference type="Proteomes" id="UP000240572"/>
    </source>
</evidence>
<keyword evidence="10" id="KW-0732">Signal</keyword>
<sequence>MQTIKKTVPFLIALLGALSLHPHATAQVVDTVNNRPVYRSVTDMPHFDVFGYMHKHLKYPAQARKDNIQGRVIYRFVVGTDGSLSNITLMKSLSPECDAEALRLIQSMPRWKPGKHHGTLVDVYYVLPVYFPPQ</sequence>
<dbReference type="RefSeq" id="WP_106520876.1">
    <property type="nucleotide sequence ID" value="NZ_PYGD01000001.1"/>
</dbReference>
<dbReference type="InterPro" id="IPR051045">
    <property type="entry name" value="TonB-dependent_transducer"/>
</dbReference>
<evidence type="ECO:0000256" key="1">
    <source>
        <dbReference type="ARBA" id="ARBA00004383"/>
    </source>
</evidence>
<dbReference type="InterPro" id="IPR006260">
    <property type="entry name" value="TonB/TolA_C"/>
</dbReference>
<dbReference type="NCBIfam" id="TIGR01352">
    <property type="entry name" value="tonB_Cterm"/>
    <property type="match status" value="1"/>
</dbReference>
<evidence type="ECO:0000256" key="7">
    <source>
        <dbReference type="ARBA" id="ARBA00022927"/>
    </source>
</evidence>
<evidence type="ECO:0000256" key="3">
    <source>
        <dbReference type="ARBA" id="ARBA00022448"/>
    </source>
</evidence>
<dbReference type="GO" id="GO:0015031">
    <property type="term" value="P:protein transport"/>
    <property type="evidence" value="ECO:0007669"/>
    <property type="project" value="UniProtKB-KW"/>
</dbReference>
<dbReference type="Pfam" id="PF03544">
    <property type="entry name" value="TonB_C"/>
    <property type="match status" value="1"/>
</dbReference>
<dbReference type="PROSITE" id="PS52015">
    <property type="entry name" value="TONB_CTD"/>
    <property type="match status" value="1"/>
</dbReference>
<keyword evidence="6" id="KW-0812">Transmembrane</keyword>
<dbReference type="EMBL" id="PYGD01000001">
    <property type="protein sequence ID" value="PSK94150.1"/>
    <property type="molecule type" value="Genomic_DNA"/>
</dbReference>
<dbReference type="Gene3D" id="3.30.1150.10">
    <property type="match status" value="1"/>
</dbReference>
<feature type="chain" id="PRO_5015109029" evidence="10">
    <location>
        <begin position="27"/>
        <end position="134"/>
    </location>
</feature>
<comment type="similarity">
    <text evidence="2">Belongs to the TonB family.</text>
</comment>
<gene>
    <name evidence="12" type="ORF">B0I18_101301</name>
</gene>
<evidence type="ECO:0000259" key="11">
    <source>
        <dbReference type="PROSITE" id="PS52015"/>
    </source>
</evidence>
<keyword evidence="4" id="KW-1003">Cell membrane</keyword>
<name>A0A2P8DA98_9BACT</name>
<dbReference type="GO" id="GO:0055085">
    <property type="term" value="P:transmembrane transport"/>
    <property type="evidence" value="ECO:0007669"/>
    <property type="project" value="InterPro"/>
</dbReference>
<evidence type="ECO:0000256" key="4">
    <source>
        <dbReference type="ARBA" id="ARBA00022475"/>
    </source>
</evidence>
<keyword evidence="9" id="KW-0472">Membrane</keyword>
<accession>A0A2P8DA98</accession>
<evidence type="ECO:0000256" key="9">
    <source>
        <dbReference type="ARBA" id="ARBA00023136"/>
    </source>
</evidence>
<dbReference type="GO" id="GO:0098797">
    <property type="term" value="C:plasma membrane protein complex"/>
    <property type="evidence" value="ECO:0007669"/>
    <property type="project" value="TreeGrafter"/>
</dbReference>
<dbReference type="PANTHER" id="PTHR33446:SF2">
    <property type="entry name" value="PROTEIN TONB"/>
    <property type="match status" value="1"/>
</dbReference>
<evidence type="ECO:0000256" key="8">
    <source>
        <dbReference type="ARBA" id="ARBA00022989"/>
    </source>
</evidence>
<proteinExistence type="inferred from homology"/>
<dbReference type="GO" id="GO:0031992">
    <property type="term" value="F:energy transducer activity"/>
    <property type="evidence" value="ECO:0007669"/>
    <property type="project" value="TreeGrafter"/>
</dbReference>
<organism evidence="12 13">
    <name type="scientific">Taibaiella chishuiensis</name>
    <dbReference type="NCBI Taxonomy" id="1434707"/>
    <lineage>
        <taxon>Bacteria</taxon>
        <taxon>Pseudomonadati</taxon>
        <taxon>Bacteroidota</taxon>
        <taxon>Chitinophagia</taxon>
        <taxon>Chitinophagales</taxon>
        <taxon>Chitinophagaceae</taxon>
        <taxon>Taibaiella</taxon>
    </lineage>
</organism>
<comment type="caution">
    <text evidence="12">The sequence shown here is derived from an EMBL/GenBank/DDBJ whole genome shotgun (WGS) entry which is preliminary data.</text>
</comment>
<evidence type="ECO:0000256" key="5">
    <source>
        <dbReference type="ARBA" id="ARBA00022519"/>
    </source>
</evidence>
<dbReference type="OrthoDB" id="964531at2"/>
<reference evidence="12 13" key="1">
    <citation type="submission" date="2018-03" db="EMBL/GenBank/DDBJ databases">
        <title>Genomic Encyclopedia of Type Strains, Phase III (KMG-III): the genomes of soil and plant-associated and newly described type strains.</title>
        <authorList>
            <person name="Whitman W."/>
        </authorList>
    </citation>
    <scope>NUCLEOTIDE SEQUENCE [LARGE SCALE GENOMIC DNA]</scope>
    <source>
        <strain evidence="12 13">CGMCC 1.12700</strain>
    </source>
</reference>
<evidence type="ECO:0000256" key="6">
    <source>
        <dbReference type="ARBA" id="ARBA00022692"/>
    </source>
</evidence>
<keyword evidence="13" id="KW-1185">Reference proteome</keyword>
<dbReference type="PANTHER" id="PTHR33446">
    <property type="entry name" value="PROTEIN TONB-RELATED"/>
    <property type="match status" value="1"/>
</dbReference>
<keyword evidence="8" id="KW-1133">Transmembrane helix</keyword>